<protein>
    <recommendedName>
        <fullName evidence="1">ARB-07466-like C-terminal domain-containing protein</fullName>
    </recommendedName>
</protein>
<keyword evidence="3" id="KW-1185">Reference proteome</keyword>
<dbReference type="Pfam" id="PF26571">
    <property type="entry name" value="VldE"/>
    <property type="match status" value="1"/>
</dbReference>
<evidence type="ECO:0000313" key="3">
    <source>
        <dbReference type="Proteomes" id="UP000465304"/>
    </source>
</evidence>
<accession>A0A7I9ZEW2</accession>
<dbReference type="Proteomes" id="UP000465304">
    <property type="component" value="Unassembled WGS sequence"/>
</dbReference>
<sequence>MATYMSGRPGGVADTGFVSVGAVVAQVGEVLGRAYSLFGDPPASGQGPAAGSVMKLSGARELVRSGQAQMAPLSGQLATNYSTFAGGAGPALDTLAGNDRALSTQLDEAARTDRTGRTSSGTVVNGAAADTNGLAPFTNTPAGQKALLVALRQRVAQQQQVVQAYKTRDAQMAAILRSMAYGGRGGVGAGSGSPFGGGSGLSMPQMGSPLSGLQGLSGLSGLGGSGTRLMSSTRPGGRGPLGALDAGSIVARAIQGQLPPVKAPENGLQKFTVLTNRAVSAAFPQIREIGGVRADSLKWHPNGLALDVMIPNWNTPQGKALGDEVLAFVKANKEALGVDHAIWRQAMYYGPGGGEPMGAVAGPPRTISTTCTSRPRVAGMCAPNA</sequence>
<dbReference type="EMBL" id="BLLB01000001">
    <property type="protein sequence ID" value="GFG99560.1"/>
    <property type="molecule type" value="Genomic_DNA"/>
</dbReference>
<reference evidence="2 3" key="1">
    <citation type="journal article" date="2019" name="Emerg. Microbes Infect.">
        <title>Comprehensive subspecies identification of 175 nontuberculous mycobacteria species based on 7547 genomic profiles.</title>
        <authorList>
            <person name="Matsumoto Y."/>
            <person name="Kinjo T."/>
            <person name="Motooka D."/>
            <person name="Nabeya D."/>
            <person name="Jung N."/>
            <person name="Uechi K."/>
            <person name="Horii T."/>
            <person name="Iida T."/>
            <person name="Fujita J."/>
            <person name="Nakamura S."/>
        </authorList>
    </citation>
    <scope>NUCLEOTIDE SEQUENCE [LARGE SCALE GENOMIC DNA]</scope>
    <source>
        <strain evidence="2 3">JCM 30996</strain>
    </source>
</reference>
<dbReference type="InterPro" id="IPR058593">
    <property type="entry name" value="ARB_07466-like_C"/>
</dbReference>
<feature type="domain" description="ARB-07466-like C-terminal" evidence="1">
    <location>
        <begin position="265"/>
        <end position="357"/>
    </location>
</feature>
<name>A0A7I9ZEW2_9MYCO</name>
<gene>
    <name evidence="2" type="ORF">MHIP_00440</name>
</gene>
<comment type="caution">
    <text evidence="2">The sequence shown here is derived from an EMBL/GenBank/DDBJ whole genome shotgun (WGS) entry which is preliminary data.</text>
</comment>
<organism evidence="2 3">
    <name type="scientific">Mycolicibacterium hippocampi</name>
    <dbReference type="NCBI Taxonomy" id="659824"/>
    <lineage>
        <taxon>Bacteria</taxon>
        <taxon>Bacillati</taxon>
        <taxon>Actinomycetota</taxon>
        <taxon>Actinomycetes</taxon>
        <taxon>Mycobacteriales</taxon>
        <taxon>Mycobacteriaceae</taxon>
        <taxon>Mycolicibacterium</taxon>
    </lineage>
</organism>
<evidence type="ECO:0000313" key="2">
    <source>
        <dbReference type="EMBL" id="GFG99560.1"/>
    </source>
</evidence>
<dbReference type="AlphaFoldDB" id="A0A7I9ZEW2"/>
<proteinExistence type="predicted"/>
<evidence type="ECO:0000259" key="1">
    <source>
        <dbReference type="Pfam" id="PF26571"/>
    </source>
</evidence>